<proteinExistence type="predicted"/>
<evidence type="ECO:0000313" key="2">
    <source>
        <dbReference type="Proteomes" id="UP000321362"/>
    </source>
</evidence>
<gene>
    <name evidence="1" type="ORF">FSB76_31665</name>
</gene>
<name>A0A5B8W8R5_9SPHI</name>
<keyword evidence="2" id="KW-1185">Reference proteome</keyword>
<evidence type="ECO:0000313" key="1">
    <source>
        <dbReference type="EMBL" id="QEC80294.1"/>
    </source>
</evidence>
<dbReference type="KEGG" id="mgk:FSB76_31665"/>
<organism evidence="1 2">
    <name type="scientific">Mucilaginibacter ginsenosidivorax</name>
    <dbReference type="NCBI Taxonomy" id="862126"/>
    <lineage>
        <taxon>Bacteria</taxon>
        <taxon>Pseudomonadati</taxon>
        <taxon>Bacteroidota</taxon>
        <taxon>Sphingobacteriia</taxon>
        <taxon>Sphingobacteriales</taxon>
        <taxon>Sphingobacteriaceae</taxon>
        <taxon>Mucilaginibacter</taxon>
    </lineage>
</organism>
<dbReference type="Proteomes" id="UP000321362">
    <property type="component" value="Chromosome"/>
</dbReference>
<dbReference type="OrthoDB" id="799204at2"/>
<dbReference type="RefSeq" id="WP_147060709.1">
    <property type="nucleotide sequence ID" value="NZ_CP042437.1"/>
</dbReference>
<sequence length="167" mass="18728">MKIKLITIFLVSVALASCTQSNEQKAQTLTKKYLDSTLNDAKSYEAVKFSKLDTLTESIDENSQYRNYEQVKDSLKTIADSLHNAILGAIVSSPSDTANLKHKADSIYSKQEKNLEDEKAFIEKFKGKPIGWVISHTYRAKNAMGAVVLSTNLFRFDQNLTKVTDVK</sequence>
<accession>A0A5B8W8R5</accession>
<reference evidence="1 2" key="1">
    <citation type="journal article" date="2013" name="J. Microbiol.">
        <title>Mucilaginibacter ginsenosidivorax sp. nov., with ginsenoside converting activity isolated from sediment.</title>
        <authorList>
            <person name="Kim J.K."/>
            <person name="Choi T.E."/>
            <person name="Liu Q.M."/>
            <person name="Park H.Y."/>
            <person name="Yi T.H."/>
            <person name="Yoon M.H."/>
            <person name="Kim S.C."/>
            <person name="Im W.T."/>
        </authorList>
    </citation>
    <scope>NUCLEOTIDE SEQUENCE [LARGE SCALE GENOMIC DNA]</scope>
    <source>
        <strain evidence="1 2">KHI28</strain>
    </source>
</reference>
<dbReference type="PROSITE" id="PS51257">
    <property type="entry name" value="PROKAR_LIPOPROTEIN"/>
    <property type="match status" value="1"/>
</dbReference>
<dbReference type="EMBL" id="CP042437">
    <property type="protein sequence ID" value="QEC80294.1"/>
    <property type="molecule type" value="Genomic_DNA"/>
</dbReference>
<dbReference type="AlphaFoldDB" id="A0A5B8W8R5"/>
<protein>
    <submittedName>
        <fullName evidence="1">Uncharacterized protein</fullName>
    </submittedName>
</protein>